<name>A0A9P5ZLE1_PLEER</name>
<evidence type="ECO:0000313" key="1">
    <source>
        <dbReference type="EMBL" id="KAF9488459.1"/>
    </source>
</evidence>
<keyword evidence="2" id="KW-1185">Reference proteome</keyword>
<reference evidence="1" key="1">
    <citation type="submission" date="2020-11" db="EMBL/GenBank/DDBJ databases">
        <authorList>
            <consortium name="DOE Joint Genome Institute"/>
            <person name="Ahrendt S."/>
            <person name="Riley R."/>
            <person name="Andreopoulos W."/>
            <person name="Labutti K."/>
            <person name="Pangilinan J."/>
            <person name="Ruiz-Duenas F.J."/>
            <person name="Barrasa J.M."/>
            <person name="Sanchez-Garcia M."/>
            <person name="Camarero S."/>
            <person name="Miyauchi S."/>
            <person name="Serrano A."/>
            <person name="Linde D."/>
            <person name="Babiker R."/>
            <person name="Drula E."/>
            <person name="Ayuso-Fernandez I."/>
            <person name="Pacheco R."/>
            <person name="Padilla G."/>
            <person name="Ferreira P."/>
            <person name="Barriuso J."/>
            <person name="Kellner H."/>
            <person name="Castanera R."/>
            <person name="Alfaro M."/>
            <person name="Ramirez L."/>
            <person name="Pisabarro A.G."/>
            <person name="Kuo A."/>
            <person name="Tritt A."/>
            <person name="Lipzen A."/>
            <person name="He G."/>
            <person name="Yan M."/>
            <person name="Ng V."/>
            <person name="Cullen D."/>
            <person name="Martin F."/>
            <person name="Rosso M.-N."/>
            <person name="Henrissat B."/>
            <person name="Hibbett D."/>
            <person name="Martinez A.T."/>
            <person name="Grigoriev I.V."/>
        </authorList>
    </citation>
    <scope>NUCLEOTIDE SEQUENCE</scope>
    <source>
        <strain evidence="1">ATCC 90797</strain>
    </source>
</reference>
<sequence length="406" mass="45870">MGLPVGRERTAVYNNSLPPNFTLDAICTSVSVSIKCSPQSVDAAAKCHRSSHESVKIEYLEDGDTRWEELLTEKEADEIASRAVYDECDEAHIAAPRTLSVGTSTVWFRVHRTQFYHLFKHVDVRFVVEFRNSEECTRFLHEDMRNLEDQYISDVDTEVAVVDDIMHALLPIRDDLDAAYKNALRRSLPYSQFVDDLPQSERQLIRHRGSSRGDDRPCYLTLHISFRLFLYDLHIDWSEIDYSPASPLRSDAFRSLNNIHLNFPSPTQYDYHNHDHPPQNSTEPLSFTVEATGIHGLTATNSVAQGNSITIKSEHRNVHVNLAGLPGVSLNINIISGDSFFGAINGGNVGGRNNVNTYRITSPARSRSPQVAFPWPLWPIPLLHEQAVSYAGVGRWVQPRPSRPRP</sequence>
<gene>
    <name evidence="1" type="ORF">BDN71DRAFT_458094</name>
</gene>
<dbReference type="Proteomes" id="UP000807025">
    <property type="component" value="Unassembled WGS sequence"/>
</dbReference>
<dbReference type="AlphaFoldDB" id="A0A9P5ZLE1"/>
<comment type="caution">
    <text evidence="1">The sequence shown here is derived from an EMBL/GenBank/DDBJ whole genome shotgun (WGS) entry which is preliminary data.</text>
</comment>
<protein>
    <submittedName>
        <fullName evidence="1">Uncharacterized protein</fullName>
    </submittedName>
</protein>
<evidence type="ECO:0000313" key="2">
    <source>
        <dbReference type="Proteomes" id="UP000807025"/>
    </source>
</evidence>
<organism evidence="1 2">
    <name type="scientific">Pleurotus eryngii</name>
    <name type="common">Boletus of the steppes</name>
    <dbReference type="NCBI Taxonomy" id="5323"/>
    <lineage>
        <taxon>Eukaryota</taxon>
        <taxon>Fungi</taxon>
        <taxon>Dikarya</taxon>
        <taxon>Basidiomycota</taxon>
        <taxon>Agaricomycotina</taxon>
        <taxon>Agaricomycetes</taxon>
        <taxon>Agaricomycetidae</taxon>
        <taxon>Agaricales</taxon>
        <taxon>Pleurotineae</taxon>
        <taxon>Pleurotaceae</taxon>
        <taxon>Pleurotus</taxon>
    </lineage>
</organism>
<accession>A0A9P5ZLE1</accession>
<proteinExistence type="predicted"/>
<dbReference type="EMBL" id="MU154713">
    <property type="protein sequence ID" value="KAF9488459.1"/>
    <property type="molecule type" value="Genomic_DNA"/>
</dbReference>
<dbReference type="OrthoDB" id="10400718at2759"/>